<keyword evidence="8" id="KW-1185">Reference proteome</keyword>
<comment type="subcellular location">
    <subcellularLocation>
        <location evidence="1">Membrane</location>
        <topology evidence="1">Single-pass membrane protein</topology>
    </subcellularLocation>
</comment>
<dbReference type="GO" id="GO:0016020">
    <property type="term" value="C:membrane"/>
    <property type="evidence" value="ECO:0007669"/>
    <property type="project" value="UniProtKB-SubCell"/>
</dbReference>
<evidence type="ECO:0000256" key="4">
    <source>
        <dbReference type="ARBA" id="ARBA00023136"/>
    </source>
</evidence>
<feature type="transmembrane region" description="Helical" evidence="6">
    <location>
        <begin position="394"/>
        <end position="417"/>
    </location>
</feature>
<keyword evidence="4 6" id="KW-0472">Membrane</keyword>
<evidence type="ECO:0000256" key="6">
    <source>
        <dbReference type="SAM" id="Phobius"/>
    </source>
</evidence>
<organism evidence="7 8">
    <name type="scientific">Saitozyma podzolica</name>
    <dbReference type="NCBI Taxonomy" id="1890683"/>
    <lineage>
        <taxon>Eukaryota</taxon>
        <taxon>Fungi</taxon>
        <taxon>Dikarya</taxon>
        <taxon>Basidiomycota</taxon>
        <taxon>Agaricomycotina</taxon>
        <taxon>Tremellomycetes</taxon>
        <taxon>Tremellales</taxon>
        <taxon>Trimorphomycetaceae</taxon>
        <taxon>Saitozyma</taxon>
    </lineage>
</organism>
<dbReference type="InterPro" id="IPR051694">
    <property type="entry name" value="Immunoregulatory_rcpt-like"/>
</dbReference>
<gene>
    <name evidence="7" type="ORF">EHS25_006971</name>
</gene>
<sequence>MSFDHPVTINLDDAERECGRLSQQHLLEAINAFHEDGVVVLVNAIKLDLLDTLNERMRLDRERLLGGDGKLHWNQGVSRGNLSQVPPIDHAYFYPQIYANTSSAGVGWPLSGFSLICNILLLSLEQMTGTILLWPMAVAGLVALRTTLAQNPSEGHFYFQWPHTTAQCEVVTLTWNNAMPPFSAWILPMGNQPFLYNIPESAYLNGSGSYNLQLDSGTNYIVAMSDAFGVGGVSEIQQVAGSQSTACLNTASRNQTASQFSWSVSGQANQCETGFDVTWSATAGDEPYNFTVLPLDQGFYPFDVALPTDLDYESSWRLNLTAGTRFTIVMNNKGRGTGGVGGIYQVSNSSSLSCITASVEATGSWPVGIATNTLPAANIPTSSSTAHAPLSRGATAGIIVGAVAVLIIFALLLLFVLRRRRRRRSHGGAIGGNGLSQLDLADVEYTEVEIPGPAPMIEPYRDAEMFRPPGGRGREPVPSPTSTGATDNEQRELSSFGRSGMGAGQGRGFWAIHNHISEDDAVIVENEAEHSPPVAAEQLDILATQYVA</sequence>
<dbReference type="OrthoDB" id="2563735at2759"/>
<evidence type="ECO:0000256" key="2">
    <source>
        <dbReference type="ARBA" id="ARBA00022692"/>
    </source>
</evidence>
<protein>
    <submittedName>
        <fullName evidence="7">Uncharacterized protein</fullName>
    </submittedName>
</protein>
<reference evidence="7 8" key="1">
    <citation type="submission" date="2018-11" db="EMBL/GenBank/DDBJ databases">
        <title>Genome sequence of Saitozyma podzolica DSM 27192.</title>
        <authorList>
            <person name="Aliyu H."/>
            <person name="Gorte O."/>
            <person name="Ochsenreither K."/>
        </authorList>
    </citation>
    <scope>NUCLEOTIDE SEQUENCE [LARGE SCALE GENOMIC DNA]</scope>
    <source>
        <strain evidence="7 8">DSM 27192</strain>
    </source>
</reference>
<name>A0A427XPP2_9TREE</name>
<dbReference type="GO" id="GO:0071944">
    <property type="term" value="C:cell periphery"/>
    <property type="evidence" value="ECO:0007669"/>
    <property type="project" value="UniProtKB-ARBA"/>
</dbReference>
<accession>A0A427XPP2</accession>
<dbReference type="PANTHER" id="PTHR15549">
    <property type="entry name" value="PAIRED IMMUNOGLOBULIN-LIKE TYPE 2 RECEPTOR"/>
    <property type="match status" value="1"/>
</dbReference>
<evidence type="ECO:0000256" key="3">
    <source>
        <dbReference type="ARBA" id="ARBA00022989"/>
    </source>
</evidence>
<keyword evidence="2 6" id="KW-0812">Transmembrane</keyword>
<feature type="region of interest" description="Disordered" evidence="5">
    <location>
        <begin position="467"/>
        <end position="498"/>
    </location>
</feature>
<dbReference type="AlphaFoldDB" id="A0A427XPP2"/>
<evidence type="ECO:0000313" key="7">
    <source>
        <dbReference type="EMBL" id="RSH80802.1"/>
    </source>
</evidence>
<keyword evidence="3 6" id="KW-1133">Transmembrane helix</keyword>
<dbReference type="PANTHER" id="PTHR15549:SF30">
    <property type="entry name" value="MID2 DOMAIN-CONTAINING PROTEIN"/>
    <property type="match status" value="1"/>
</dbReference>
<dbReference type="Proteomes" id="UP000279259">
    <property type="component" value="Unassembled WGS sequence"/>
</dbReference>
<evidence type="ECO:0000256" key="1">
    <source>
        <dbReference type="ARBA" id="ARBA00004167"/>
    </source>
</evidence>
<comment type="caution">
    <text evidence="7">The sequence shown here is derived from an EMBL/GenBank/DDBJ whole genome shotgun (WGS) entry which is preliminary data.</text>
</comment>
<evidence type="ECO:0000313" key="8">
    <source>
        <dbReference type="Proteomes" id="UP000279259"/>
    </source>
</evidence>
<proteinExistence type="predicted"/>
<evidence type="ECO:0000256" key="5">
    <source>
        <dbReference type="SAM" id="MobiDB-lite"/>
    </source>
</evidence>
<dbReference type="EMBL" id="RSCD01000032">
    <property type="protein sequence ID" value="RSH80802.1"/>
    <property type="molecule type" value="Genomic_DNA"/>
</dbReference>